<evidence type="ECO:0000313" key="1">
    <source>
        <dbReference type="EMBL" id="OEJ98618.1"/>
    </source>
</evidence>
<organism evidence="1 2">
    <name type="scientific">Flavivirga aquatica</name>
    <dbReference type="NCBI Taxonomy" id="1849968"/>
    <lineage>
        <taxon>Bacteria</taxon>
        <taxon>Pseudomonadati</taxon>
        <taxon>Bacteroidota</taxon>
        <taxon>Flavobacteriia</taxon>
        <taxon>Flavobacteriales</taxon>
        <taxon>Flavobacteriaceae</taxon>
        <taxon>Flavivirga</taxon>
    </lineage>
</organism>
<comment type="caution">
    <text evidence="1">The sequence shown here is derived from an EMBL/GenBank/DDBJ whole genome shotgun (WGS) entry which is preliminary data.</text>
</comment>
<evidence type="ECO:0000313" key="2">
    <source>
        <dbReference type="Proteomes" id="UP000095713"/>
    </source>
</evidence>
<dbReference type="AlphaFoldDB" id="A0A1E5SHM7"/>
<proteinExistence type="predicted"/>
<sequence length="70" mass="8342">MIYGVRNTEYPTCYYINRDKTIFKITTIEDIIVESNIISSKDESLNDRELSKKSFENRVPKIFEEFVDKN</sequence>
<gene>
    <name evidence="1" type="ORF">A8C32_05305</name>
</gene>
<keyword evidence="2" id="KW-1185">Reference proteome</keyword>
<name>A0A1E5SHM7_9FLAO</name>
<dbReference type="Proteomes" id="UP000095713">
    <property type="component" value="Unassembled WGS sequence"/>
</dbReference>
<accession>A0A1E5SHM7</accession>
<dbReference type="RefSeq" id="WP_069831305.1">
    <property type="nucleotide sequence ID" value="NZ_MDJD01000054.1"/>
</dbReference>
<dbReference type="STRING" id="1849968.A8C32_05305"/>
<reference evidence="1 2" key="1">
    <citation type="submission" date="2016-05" db="EMBL/GenBank/DDBJ databases">
        <title>Draft Genome Sequence of Algibacter sp. Strain SK-16 Isolated from the Surface Water of Aburatsubo Inlet.</title>
        <authorList>
            <person name="Wong S.-K."/>
            <person name="Yoshizawa S."/>
            <person name="Nakajima Y."/>
            <person name="Ogura Y."/>
            <person name="Tetsuya H."/>
            <person name="Hamasaki K."/>
        </authorList>
    </citation>
    <scope>NUCLEOTIDE SEQUENCE [LARGE SCALE GENOMIC DNA]</scope>
    <source>
        <strain evidence="1 2">SK-16</strain>
    </source>
</reference>
<dbReference type="EMBL" id="MDJD01000054">
    <property type="protein sequence ID" value="OEJ98618.1"/>
    <property type="molecule type" value="Genomic_DNA"/>
</dbReference>
<dbReference type="OrthoDB" id="1134224at2"/>
<protein>
    <submittedName>
        <fullName evidence="1">Uncharacterized protein</fullName>
    </submittedName>
</protein>